<name>A0ABW9K8B1_9FLAO</name>
<comment type="caution">
    <text evidence="1">The sequence shown here is derived from an EMBL/GenBank/DDBJ whole genome shotgun (WGS) entry which is preliminary data.</text>
</comment>
<proteinExistence type="predicted"/>
<gene>
    <name evidence="1" type="ORF">ACKW6Q_21540</name>
</gene>
<evidence type="ECO:0000313" key="2">
    <source>
        <dbReference type="Proteomes" id="UP001634154"/>
    </source>
</evidence>
<evidence type="ECO:0000313" key="1">
    <source>
        <dbReference type="EMBL" id="MFN1219559.1"/>
    </source>
</evidence>
<dbReference type="RefSeq" id="WP_409358185.1">
    <property type="nucleotide sequence ID" value="NZ_JBJXVJ010000005.1"/>
</dbReference>
<dbReference type="EMBL" id="JBJXVJ010000005">
    <property type="protein sequence ID" value="MFN1219559.1"/>
    <property type="molecule type" value="Genomic_DNA"/>
</dbReference>
<protein>
    <submittedName>
        <fullName evidence="1">Uncharacterized protein</fullName>
    </submittedName>
</protein>
<organism evidence="1 2">
    <name type="scientific">Chryseobacterium kwangjuense</name>
    <dbReference type="NCBI Taxonomy" id="267125"/>
    <lineage>
        <taxon>Bacteria</taxon>
        <taxon>Pseudomonadati</taxon>
        <taxon>Bacteroidota</taxon>
        <taxon>Flavobacteriia</taxon>
        <taxon>Flavobacteriales</taxon>
        <taxon>Weeksellaceae</taxon>
        <taxon>Chryseobacterium group</taxon>
        <taxon>Chryseobacterium</taxon>
    </lineage>
</organism>
<sequence>MDGSMNPGNNSKVLAYTTKANFWTGKSNIVYSPLVAQNPTLLAETMVHETGHALSNKLGLINLEIDWKNEFGLENQYTDALRTTEEFAVYKLEHVTRELNNFPINDFIPQYRLDRMYKMLDLSRQYLIDTTYKKLMPVFNRYMKY</sequence>
<accession>A0ABW9K8B1</accession>
<keyword evidence="2" id="KW-1185">Reference proteome</keyword>
<dbReference type="Proteomes" id="UP001634154">
    <property type="component" value="Unassembled WGS sequence"/>
</dbReference>
<reference evidence="1 2" key="1">
    <citation type="submission" date="2024-12" db="EMBL/GenBank/DDBJ databases">
        <title>Draft genome sequence of Chryseobacterium kwangjuense AG447.</title>
        <authorList>
            <person name="Cheptsov V.S."/>
            <person name="Belov A."/>
            <person name="Zavarzina A.G."/>
        </authorList>
    </citation>
    <scope>NUCLEOTIDE SEQUENCE [LARGE SCALE GENOMIC DNA]</scope>
    <source>
        <strain evidence="1 2">AG447</strain>
    </source>
</reference>